<name>A0ABU1QJ42_9BACL</name>
<protein>
    <submittedName>
        <fullName evidence="1">Uncharacterized protein</fullName>
    </submittedName>
</protein>
<accession>A0ABU1QJ42</accession>
<evidence type="ECO:0000313" key="1">
    <source>
        <dbReference type="EMBL" id="MDR6779677.1"/>
    </source>
</evidence>
<gene>
    <name evidence="1" type="ORF">J2W98_003958</name>
</gene>
<evidence type="ECO:0000313" key="2">
    <source>
        <dbReference type="Proteomes" id="UP001266807"/>
    </source>
</evidence>
<sequence>MLSNGVNQYHTVVTYADVSVTFGDSVSRAWIRFAAPMISEEERRKRKRKEKRK</sequence>
<dbReference type="RefSeq" id="WP_175405287.1">
    <property type="nucleotide sequence ID" value="NZ_JAVDUG010000005.1"/>
</dbReference>
<reference evidence="1 2" key="1">
    <citation type="submission" date="2023-07" db="EMBL/GenBank/DDBJ databases">
        <title>Sorghum-associated microbial communities from plants grown in Nebraska, USA.</title>
        <authorList>
            <person name="Schachtman D."/>
        </authorList>
    </citation>
    <scope>NUCLEOTIDE SEQUENCE [LARGE SCALE GENOMIC DNA]</scope>
    <source>
        <strain evidence="1 2">BE143</strain>
    </source>
</reference>
<keyword evidence="2" id="KW-1185">Reference proteome</keyword>
<organism evidence="1 2">
    <name type="scientific">Paenibacillus peoriae</name>
    <dbReference type="NCBI Taxonomy" id="59893"/>
    <lineage>
        <taxon>Bacteria</taxon>
        <taxon>Bacillati</taxon>
        <taxon>Bacillota</taxon>
        <taxon>Bacilli</taxon>
        <taxon>Bacillales</taxon>
        <taxon>Paenibacillaceae</taxon>
        <taxon>Paenibacillus</taxon>
    </lineage>
</organism>
<comment type="caution">
    <text evidence="1">The sequence shown here is derived from an EMBL/GenBank/DDBJ whole genome shotgun (WGS) entry which is preliminary data.</text>
</comment>
<dbReference type="Proteomes" id="UP001266807">
    <property type="component" value="Unassembled WGS sequence"/>
</dbReference>
<proteinExistence type="predicted"/>
<dbReference type="EMBL" id="JAVDUG010000005">
    <property type="protein sequence ID" value="MDR6779677.1"/>
    <property type="molecule type" value="Genomic_DNA"/>
</dbReference>